<evidence type="ECO:0000256" key="4">
    <source>
        <dbReference type="ARBA" id="ARBA00022643"/>
    </source>
</evidence>
<keyword evidence="8 10" id="KW-1133">Transmembrane helix</keyword>
<dbReference type="STRING" id="644282.Deba_1747"/>
<dbReference type="OrthoDB" id="9776359at2"/>
<dbReference type="HOGENOM" id="CLU_042020_1_0_7"/>
<feature type="transmembrane region" description="Helical" evidence="10">
    <location>
        <begin position="288"/>
        <end position="306"/>
    </location>
</feature>
<keyword evidence="12" id="KW-1185">Reference proteome</keyword>
<dbReference type="PANTHER" id="PTHR30578:SF0">
    <property type="entry name" value="ION-TRANSLOCATING OXIDOREDUCTASE COMPLEX SUBUNIT D"/>
    <property type="match status" value="1"/>
</dbReference>
<dbReference type="eggNOG" id="COG4658">
    <property type="taxonomic scope" value="Bacteria"/>
</dbReference>
<dbReference type="GO" id="GO:0022900">
    <property type="term" value="P:electron transport chain"/>
    <property type="evidence" value="ECO:0007669"/>
    <property type="project" value="InterPro"/>
</dbReference>
<evidence type="ECO:0000256" key="2">
    <source>
        <dbReference type="ARBA" id="ARBA00022553"/>
    </source>
</evidence>
<organism evidence="11 12">
    <name type="scientific">Desulfarculus baarsii (strain ATCC 33931 / DSM 2075 / LMG 7858 / VKM B-1802 / 2st14)</name>
    <dbReference type="NCBI Taxonomy" id="644282"/>
    <lineage>
        <taxon>Bacteria</taxon>
        <taxon>Pseudomonadati</taxon>
        <taxon>Thermodesulfobacteriota</taxon>
        <taxon>Desulfarculia</taxon>
        <taxon>Desulfarculales</taxon>
        <taxon>Desulfarculaceae</taxon>
        <taxon>Desulfarculus</taxon>
    </lineage>
</organism>
<dbReference type="NCBIfam" id="TIGR01946">
    <property type="entry name" value="rnfD"/>
    <property type="match status" value="1"/>
</dbReference>
<protein>
    <submittedName>
        <fullName evidence="11">Electron transport complex, RnfABCDGE type, D subunit</fullName>
    </submittedName>
</protein>
<evidence type="ECO:0000256" key="1">
    <source>
        <dbReference type="ARBA" id="ARBA00022448"/>
    </source>
</evidence>
<keyword evidence="6" id="KW-1278">Translocase</keyword>
<feature type="transmembrane region" description="Helical" evidence="10">
    <location>
        <begin position="192"/>
        <end position="213"/>
    </location>
</feature>
<evidence type="ECO:0000313" key="11">
    <source>
        <dbReference type="EMBL" id="ADK85114.1"/>
    </source>
</evidence>
<proteinExistence type="predicted"/>
<evidence type="ECO:0000256" key="6">
    <source>
        <dbReference type="ARBA" id="ARBA00022967"/>
    </source>
</evidence>
<keyword evidence="2" id="KW-0597">Phosphoprotein</keyword>
<evidence type="ECO:0000256" key="8">
    <source>
        <dbReference type="ARBA" id="ARBA00022989"/>
    </source>
</evidence>
<dbReference type="AlphaFoldDB" id="E1QHS1"/>
<feature type="transmembrane region" description="Helical" evidence="10">
    <location>
        <begin position="259"/>
        <end position="276"/>
    </location>
</feature>
<keyword evidence="7" id="KW-0249">Electron transport</keyword>
<dbReference type="Proteomes" id="UP000009047">
    <property type="component" value="Chromosome"/>
</dbReference>
<evidence type="ECO:0000256" key="9">
    <source>
        <dbReference type="ARBA" id="ARBA00023136"/>
    </source>
</evidence>
<gene>
    <name evidence="11" type="ordered locus">Deba_1747</name>
</gene>
<name>E1QHS1_DESB2</name>
<evidence type="ECO:0000313" key="12">
    <source>
        <dbReference type="Proteomes" id="UP000009047"/>
    </source>
</evidence>
<feature type="transmembrane region" description="Helical" evidence="10">
    <location>
        <begin position="220"/>
        <end position="239"/>
    </location>
</feature>
<dbReference type="KEGG" id="dbr:Deba_1747"/>
<dbReference type="InterPro" id="IPR011303">
    <property type="entry name" value="RnfD_bac"/>
</dbReference>
<evidence type="ECO:0000256" key="3">
    <source>
        <dbReference type="ARBA" id="ARBA00022630"/>
    </source>
</evidence>
<sequence>MSKQLLTVSTSPHMLGGMSVRSMHVEYIIALIPALATGVYYFGWPALLTVLLATGSAVVCELALTKLAKQPTKLDDLHAVVMGLLLGLILPPVVAGLEDACPWWIPVVGGALAVGLGKVLFGGIGAYPMNPVLIAWAALALSWPEHTMAFLDPMPWGTEDPEWVVSTAPLVEFKNDIGNMLSYEMANLWSGMYPSAVGAGGSWALLLGGVYLIIRRIVPWQIPLGVLAGLIGMALLATYTDSRIVEMELETFNDHWNVALFHMATGGLMITAFFLAPEPVSSPMTPWGMLLFGVGIGVMTVLVRHWGAPIDGAFYGVLIMNAATPLFDRIRPRVLGKVGSSA</sequence>
<keyword evidence="9 10" id="KW-0472">Membrane</keyword>
<feature type="transmembrane region" description="Helical" evidence="10">
    <location>
        <begin position="103"/>
        <end position="121"/>
    </location>
</feature>
<accession>E1QHS1</accession>
<feature type="transmembrane region" description="Helical" evidence="10">
    <location>
        <begin position="77"/>
        <end position="97"/>
    </location>
</feature>
<keyword evidence="1" id="KW-0813">Transport</keyword>
<dbReference type="GO" id="GO:0055085">
    <property type="term" value="P:transmembrane transport"/>
    <property type="evidence" value="ECO:0007669"/>
    <property type="project" value="InterPro"/>
</dbReference>
<evidence type="ECO:0000256" key="7">
    <source>
        <dbReference type="ARBA" id="ARBA00022982"/>
    </source>
</evidence>
<evidence type="ECO:0000256" key="5">
    <source>
        <dbReference type="ARBA" id="ARBA00022692"/>
    </source>
</evidence>
<dbReference type="PANTHER" id="PTHR30578">
    <property type="entry name" value="ELECTRON TRANSPORT COMPLEX PROTEIN RNFD"/>
    <property type="match status" value="1"/>
</dbReference>
<reference evidence="11 12" key="1">
    <citation type="journal article" date="2010" name="Stand. Genomic Sci.">
        <title>Complete genome sequence of Desulfarculus baarsii type strain (2st14).</title>
        <authorList>
            <person name="Sun H."/>
            <person name="Spring S."/>
            <person name="Lapidus A."/>
            <person name="Davenport K."/>
            <person name="Del Rio T.G."/>
            <person name="Tice H."/>
            <person name="Nolan M."/>
            <person name="Copeland A."/>
            <person name="Cheng J.F."/>
            <person name="Lucas S."/>
            <person name="Tapia R."/>
            <person name="Goodwin L."/>
            <person name="Pitluck S."/>
            <person name="Ivanova N."/>
            <person name="Pagani I."/>
            <person name="Mavromatis K."/>
            <person name="Ovchinnikova G."/>
            <person name="Pati A."/>
            <person name="Chen A."/>
            <person name="Palaniappan K."/>
            <person name="Hauser L."/>
            <person name="Chang Y.J."/>
            <person name="Jeffries C.D."/>
            <person name="Detter J.C."/>
            <person name="Han C."/>
            <person name="Rohde M."/>
            <person name="Brambilla E."/>
            <person name="Goker M."/>
            <person name="Woyke T."/>
            <person name="Bristow J."/>
            <person name="Eisen J.A."/>
            <person name="Markowitz V."/>
            <person name="Hugenholtz P."/>
            <person name="Kyrpides N.C."/>
            <person name="Klenk H.P."/>
            <person name="Land M."/>
        </authorList>
    </citation>
    <scope>NUCLEOTIDE SEQUENCE [LARGE SCALE GENOMIC DNA]</scope>
    <source>
        <strain evidence="12">ATCC 33931 / DSM 2075 / LMG 7858 / VKM B-1802 / 2st14</strain>
    </source>
</reference>
<evidence type="ECO:0000256" key="10">
    <source>
        <dbReference type="SAM" id="Phobius"/>
    </source>
</evidence>
<dbReference type="InterPro" id="IPR004338">
    <property type="entry name" value="NqrB/RnfD"/>
</dbReference>
<keyword evidence="5 10" id="KW-0812">Transmembrane</keyword>
<keyword evidence="4" id="KW-0288">FMN</keyword>
<dbReference type="EMBL" id="CP002085">
    <property type="protein sequence ID" value="ADK85114.1"/>
    <property type="molecule type" value="Genomic_DNA"/>
</dbReference>
<dbReference type="RefSeq" id="WP_013258566.1">
    <property type="nucleotide sequence ID" value="NC_014365.1"/>
</dbReference>
<feature type="transmembrane region" description="Helical" evidence="10">
    <location>
        <begin position="24"/>
        <end position="42"/>
    </location>
</feature>
<dbReference type="GO" id="GO:0005886">
    <property type="term" value="C:plasma membrane"/>
    <property type="evidence" value="ECO:0007669"/>
    <property type="project" value="TreeGrafter"/>
</dbReference>
<dbReference type="Pfam" id="PF03116">
    <property type="entry name" value="NQR2_RnfD_RnfE"/>
    <property type="match status" value="1"/>
</dbReference>
<keyword evidence="3" id="KW-0285">Flavoprotein</keyword>